<dbReference type="AlphaFoldDB" id="A0AAU6VF00"/>
<proteinExistence type="predicted"/>
<gene>
    <name evidence="2" type="ORF">MRM63_09935</name>
</gene>
<accession>A0AAU6VF00</accession>
<feature type="coiled-coil region" evidence="1">
    <location>
        <begin position="693"/>
        <end position="720"/>
    </location>
</feature>
<protein>
    <submittedName>
        <fullName evidence="2">Uncharacterized protein</fullName>
    </submittedName>
</protein>
<sequence length="1069" mass="125074">MSEMIEAVPTQNFQQPLNNAEQEMVEVLVTKYKNDVVVTQQLAMDASRLFSCSEERLKQQVESGFFKRFFGALNGQNSENQLQNQVDVLQMQKFAWHYLQQLQQQNLINAQGIAVIRNNLGTMNEYIIETRDFLIKAVDKINRRLIRVENNSSFHQWSLSIEANKRRFKSMPKVLLVLNLTYDFMRSHPGIMLTSEDINHLIVILEKLEVDCDQDVKLLDFILDLIDKIEVSSSIDRYRSLIELSYNEHLVDSYFIQKNISGLAFNSLYYLSDEYDRIIDLLSDIEVCDTDKKRERIVSRFFGREFSGLETQYRMRDLIEEIIGGSLLTLDFYKNERGLNLLADDAIKESDDESVTLICSLPVINTHTFFDTSNNTQAGYNYLLLFALCVDSSETLSKESKAFIKLLGDKAGLSPSLEQIMTLISNPLKMQEYLPTLRALLDNDDIIYTWLLDVFYFLTLCQKPLDTPYIARILQELKPAKLKEQFPHILVILTEQDEEKVLLAAEKIQQQSHGWKNIVRYRELRFEQSFFELKNRLDNVRFDSDEIEDQLSDLEIKAMDYDSYNPNDWDFSLIDKAFGKISSSYSTIGRTSCLSSLNSIKNKYSEFISNHRSIFYQGNNELKRWGFSSIDFKHEIGYRDFELDNSSTNEEWYEQFCHFERQLTNTLHSFHDACRDLASQLSLFIDGNFNENESILELKKRKYEEQLEQEQQEKLTKQAVVIEKDDCEHLLSIEWSQIEQPPCDPEDIKDIKTDGTIWLIVDYDSRVYRSLDCENWDRVCLSDNEENTPYIRKLVFVADIWIAFSGYSEGFYYSQDAKCWKQSNYPEGFGYELNATEDICCFNGLWLWRFTERSEFTYVKKGLIFDSNETCGYARVKVFCTSELDKQWKPWKDTPNFAEGIEVTSIQRLPSGNALLAFCTYSWLYKNLKKKNNATSFVSYFIEGKGWRTCTWESEDDNYSTPIITNIGHNLLCLYSDKMMESDQNGYEWRLKSEGFYVNALASLDHMSLFWNYKSFYVSPTGKEFHELVFEDGSWNHIAANKQGLISVYSPNSHETFLRRGCYIYKPKI</sequence>
<reference evidence="2" key="1">
    <citation type="submission" date="2022-03" db="EMBL/GenBank/DDBJ databases">
        <title>Sea Food Isolates.</title>
        <authorList>
            <person name="Li c."/>
        </authorList>
    </citation>
    <scope>NUCLEOTIDE SEQUENCE</scope>
    <source>
        <strain evidence="2">19MO03SA05</strain>
    </source>
</reference>
<evidence type="ECO:0000256" key="1">
    <source>
        <dbReference type="SAM" id="Coils"/>
    </source>
</evidence>
<dbReference type="EMBL" id="CP095350">
    <property type="protein sequence ID" value="XAG83880.1"/>
    <property type="molecule type" value="Genomic_DNA"/>
</dbReference>
<evidence type="ECO:0000313" key="2">
    <source>
        <dbReference type="EMBL" id="XAG83880.1"/>
    </source>
</evidence>
<organism evidence="2">
    <name type="scientific">bacterium 19MO03SA05</name>
    <dbReference type="NCBI Taxonomy" id="2920620"/>
    <lineage>
        <taxon>Bacteria</taxon>
    </lineage>
</organism>
<keyword evidence="1" id="KW-0175">Coiled coil</keyword>
<name>A0AAU6VF00_UNCXX</name>